<evidence type="ECO:0000256" key="5">
    <source>
        <dbReference type="ARBA" id="ARBA00022771"/>
    </source>
</evidence>
<dbReference type="EC" id="2.3.2.27" evidence="2"/>
<keyword evidence="5 8" id="KW-0863">Zinc-finger</keyword>
<dbReference type="OrthoDB" id="7759664at2759"/>
<dbReference type="SUPFAM" id="SSF57850">
    <property type="entry name" value="RING/U-box"/>
    <property type="match status" value="1"/>
</dbReference>
<evidence type="ECO:0000256" key="1">
    <source>
        <dbReference type="ARBA" id="ARBA00000900"/>
    </source>
</evidence>
<dbReference type="EMBL" id="CP003530">
    <property type="protein sequence ID" value="AFN84069.1"/>
    <property type="molecule type" value="Genomic_DNA"/>
</dbReference>
<keyword evidence="6" id="KW-0833">Ubl conjugation pathway</keyword>
<accession>I7AQB4</accession>
<dbReference type="InterPro" id="IPR013083">
    <property type="entry name" value="Znf_RING/FYVE/PHD"/>
</dbReference>
<evidence type="ECO:0000256" key="6">
    <source>
        <dbReference type="ARBA" id="ARBA00022786"/>
    </source>
</evidence>
<dbReference type="KEGG" id="ero:EROM_110870"/>
<feature type="domain" description="RING-type" evidence="9">
    <location>
        <begin position="47"/>
        <end position="86"/>
    </location>
</feature>
<dbReference type="InterPro" id="IPR045191">
    <property type="entry name" value="MBR1/2-like"/>
</dbReference>
<evidence type="ECO:0000256" key="7">
    <source>
        <dbReference type="ARBA" id="ARBA00022833"/>
    </source>
</evidence>
<dbReference type="PROSITE" id="PS50089">
    <property type="entry name" value="ZF_RING_2"/>
    <property type="match status" value="1"/>
</dbReference>
<dbReference type="GO" id="GO:0061630">
    <property type="term" value="F:ubiquitin protein ligase activity"/>
    <property type="evidence" value="ECO:0007669"/>
    <property type="project" value="UniProtKB-EC"/>
</dbReference>
<dbReference type="Pfam" id="PF13639">
    <property type="entry name" value="zf-RING_2"/>
    <property type="match status" value="1"/>
</dbReference>
<reference evidence="10 11" key="1">
    <citation type="journal article" date="2012" name="Proc. Natl. Acad. Sci. U.S.A.">
        <title>Gain and loss of multiple functionally related, horizontally transferred genes in the reduced genomes of two microsporidian parasites.</title>
        <authorList>
            <person name="Pombert J.-F."/>
            <person name="Selman M."/>
            <person name="Burki F."/>
            <person name="Bardell F.T."/>
            <person name="Farinelli L."/>
            <person name="Solter L.F."/>
            <person name="Whitman D.W."/>
            <person name="Weiss L.M."/>
            <person name="Corradi N."/>
            <person name="Keeling P.J."/>
        </authorList>
    </citation>
    <scope>NUCLEOTIDE SEQUENCE [LARGE SCALE GENOMIC DNA]</scope>
    <source>
        <strain evidence="10 11">SJ-2008</strain>
    </source>
</reference>
<dbReference type="GO" id="GO:0008270">
    <property type="term" value="F:zinc ion binding"/>
    <property type="evidence" value="ECO:0007669"/>
    <property type="project" value="UniProtKB-KW"/>
</dbReference>
<sequence>MLDCDSGEEAEVIAKKLLNIGEYRDAEFLSVVLDEMAEADEVEKEKCCICLEYIKESKALLGCNHSFHLNCIYLWFNMKRTCPSCRKAVK</sequence>
<keyword evidence="11" id="KW-1185">Reference proteome</keyword>
<gene>
    <name evidence="10" type="ordered locus">EROM_110870</name>
</gene>
<keyword evidence="4" id="KW-0479">Metal-binding</keyword>
<evidence type="ECO:0000256" key="4">
    <source>
        <dbReference type="ARBA" id="ARBA00022723"/>
    </source>
</evidence>
<evidence type="ECO:0000256" key="3">
    <source>
        <dbReference type="ARBA" id="ARBA00022679"/>
    </source>
</evidence>
<dbReference type="PANTHER" id="PTHR22937">
    <property type="entry name" value="E3 UBIQUITIN-PROTEIN LIGASE RNF165"/>
    <property type="match status" value="1"/>
</dbReference>
<keyword evidence="3" id="KW-0808">Transferase</keyword>
<comment type="catalytic activity">
    <reaction evidence="1">
        <text>S-ubiquitinyl-[E2 ubiquitin-conjugating enzyme]-L-cysteine + [acceptor protein]-L-lysine = [E2 ubiquitin-conjugating enzyme]-L-cysteine + N(6)-ubiquitinyl-[acceptor protein]-L-lysine.</text>
        <dbReference type="EC" id="2.3.2.27"/>
    </reaction>
</comment>
<evidence type="ECO:0000313" key="10">
    <source>
        <dbReference type="EMBL" id="AFN84069.1"/>
    </source>
</evidence>
<dbReference type="AlphaFoldDB" id="I7AQB4"/>
<dbReference type="GeneID" id="20564686"/>
<dbReference type="VEuPathDB" id="MicrosporidiaDB:EROM_110870"/>
<dbReference type="InterPro" id="IPR001841">
    <property type="entry name" value="Znf_RING"/>
</dbReference>
<organism evidence="10 11">
    <name type="scientific">Encephalitozoon romaleae (strain SJ-2008)</name>
    <name type="common">Microsporidian parasite</name>
    <dbReference type="NCBI Taxonomy" id="1178016"/>
    <lineage>
        <taxon>Eukaryota</taxon>
        <taxon>Fungi</taxon>
        <taxon>Fungi incertae sedis</taxon>
        <taxon>Microsporidia</taxon>
        <taxon>Unikaryonidae</taxon>
        <taxon>Encephalitozoon</taxon>
    </lineage>
</organism>
<dbReference type="RefSeq" id="XP_009265566.1">
    <property type="nucleotide sequence ID" value="XM_009267291.1"/>
</dbReference>
<evidence type="ECO:0000313" key="11">
    <source>
        <dbReference type="Proteomes" id="UP000010094"/>
    </source>
</evidence>
<dbReference type="PANTHER" id="PTHR22937:SF65">
    <property type="entry name" value="E3 UBIQUITIN-PROTEIN LIGASE ARK2C"/>
    <property type="match status" value="1"/>
</dbReference>
<dbReference type="HOGENOM" id="CLU_2386140_0_0_1"/>
<keyword evidence="7" id="KW-0862">Zinc</keyword>
<dbReference type="SMART" id="SM00184">
    <property type="entry name" value="RING"/>
    <property type="match status" value="1"/>
</dbReference>
<evidence type="ECO:0000259" key="9">
    <source>
        <dbReference type="PROSITE" id="PS50089"/>
    </source>
</evidence>
<proteinExistence type="predicted"/>
<evidence type="ECO:0000256" key="8">
    <source>
        <dbReference type="PROSITE-ProRule" id="PRU00175"/>
    </source>
</evidence>
<dbReference type="Gene3D" id="3.30.40.10">
    <property type="entry name" value="Zinc/RING finger domain, C3HC4 (zinc finger)"/>
    <property type="match status" value="1"/>
</dbReference>
<dbReference type="UniPathway" id="UPA00143"/>
<dbReference type="Proteomes" id="UP000010094">
    <property type="component" value="Chromosome XI"/>
</dbReference>
<protein>
    <recommendedName>
        <fullName evidence="2">RING-type E3 ubiquitin transferase</fullName>
        <ecNumber evidence="2">2.3.2.27</ecNumber>
    </recommendedName>
</protein>
<name>I7AQB4_ENCRO</name>
<dbReference type="GO" id="GO:0016567">
    <property type="term" value="P:protein ubiquitination"/>
    <property type="evidence" value="ECO:0007669"/>
    <property type="project" value="UniProtKB-UniPathway"/>
</dbReference>
<evidence type="ECO:0000256" key="2">
    <source>
        <dbReference type="ARBA" id="ARBA00012483"/>
    </source>
</evidence>